<reference evidence="2 3" key="1">
    <citation type="submission" date="2023-01" db="EMBL/GenBank/DDBJ databases">
        <authorList>
            <person name="Kreplak J."/>
        </authorList>
    </citation>
    <scope>NUCLEOTIDE SEQUENCE [LARGE SCALE GENOMIC DNA]</scope>
</reference>
<dbReference type="Pfam" id="PF13966">
    <property type="entry name" value="zf-RVT"/>
    <property type="match status" value="1"/>
</dbReference>
<keyword evidence="3" id="KW-1185">Reference proteome</keyword>
<proteinExistence type="predicted"/>
<dbReference type="EMBL" id="OX451736">
    <property type="protein sequence ID" value="CAI8586599.1"/>
    <property type="molecule type" value="Genomic_DNA"/>
</dbReference>
<dbReference type="Proteomes" id="UP001157006">
    <property type="component" value="Chromosome 1L"/>
</dbReference>
<evidence type="ECO:0000313" key="3">
    <source>
        <dbReference type="Proteomes" id="UP001157006"/>
    </source>
</evidence>
<dbReference type="AlphaFoldDB" id="A0AAV0YPJ1"/>
<sequence length="191" mass="21836">MSLELRRLWNSPCFYCYDAAVAGSLQAPFLFLQQKPQLGSDPDLVSWVASPVEGFSVSSCYDLIADSKASFGHVNRYGEAWKCLWKTEVPTKIKVFGGRCFHNRLPMRNLLKTRGIMDSKSDSKCVFCLAADESMDHTFLHCPMVRLISREVSEWLGFPEDSCGSVKESFLRWFSFVNLRKLRKRNKVVFG</sequence>
<gene>
    <name evidence="2" type="ORF">VFH_I261240</name>
</gene>
<feature type="domain" description="Reverse transcriptase zinc-binding" evidence="1">
    <location>
        <begin position="55"/>
        <end position="146"/>
    </location>
</feature>
<organism evidence="2 3">
    <name type="scientific">Vicia faba</name>
    <name type="common">Broad bean</name>
    <name type="synonym">Faba vulgaris</name>
    <dbReference type="NCBI Taxonomy" id="3906"/>
    <lineage>
        <taxon>Eukaryota</taxon>
        <taxon>Viridiplantae</taxon>
        <taxon>Streptophyta</taxon>
        <taxon>Embryophyta</taxon>
        <taxon>Tracheophyta</taxon>
        <taxon>Spermatophyta</taxon>
        <taxon>Magnoliopsida</taxon>
        <taxon>eudicotyledons</taxon>
        <taxon>Gunneridae</taxon>
        <taxon>Pentapetalae</taxon>
        <taxon>rosids</taxon>
        <taxon>fabids</taxon>
        <taxon>Fabales</taxon>
        <taxon>Fabaceae</taxon>
        <taxon>Papilionoideae</taxon>
        <taxon>50 kb inversion clade</taxon>
        <taxon>NPAAA clade</taxon>
        <taxon>Hologalegina</taxon>
        <taxon>IRL clade</taxon>
        <taxon>Fabeae</taxon>
        <taxon>Vicia</taxon>
    </lineage>
</organism>
<name>A0AAV0YPJ1_VICFA</name>
<dbReference type="InterPro" id="IPR026960">
    <property type="entry name" value="RVT-Znf"/>
</dbReference>
<evidence type="ECO:0000259" key="1">
    <source>
        <dbReference type="Pfam" id="PF13966"/>
    </source>
</evidence>
<protein>
    <recommendedName>
        <fullName evidence="1">Reverse transcriptase zinc-binding domain-containing protein</fullName>
    </recommendedName>
</protein>
<accession>A0AAV0YPJ1</accession>
<evidence type="ECO:0000313" key="2">
    <source>
        <dbReference type="EMBL" id="CAI8586599.1"/>
    </source>
</evidence>